<evidence type="ECO:0000256" key="5">
    <source>
        <dbReference type="ARBA" id="ARBA00023136"/>
    </source>
</evidence>
<organism evidence="8 9">
    <name type="scientific">Streptomyces zhihengii</name>
    <dbReference type="NCBI Taxonomy" id="1818004"/>
    <lineage>
        <taxon>Bacteria</taxon>
        <taxon>Bacillati</taxon>
        <taxon>Actinomycetota</taxon>
        <taxon>Actinomycetes</taxon>
        <taxon>Kitasatosporales</taxon>
        <taxon>Streptomycetaceae</taxon>
        <taxon>Streptomyces</taxon>
    </lineage>
</organism>
<gene>
    <name evidence="8" type="ORF">JE024_32270</name>
</gene>
<proteinExistence type="predicted"/>
<keyword evidence="4 6" id="KW-1133">Transmembrane helix</keyword>
<feature type="transmembrane region" description="Helical" evidence="6">
    <location>
        <begin position="190"/>
        <end position="209"/>
    </location>
</feature>
<evidence type="ECO:0000256" key="2">
    <source>
        <dbReference type="ARBA" id="ARBA00022475"/>
    </source>
</evidence>
<evidence type="ECO:0000259" key="7">
    <source>
        <dbReference type="Pfam" id="PF05231"/>
    </source>
</evidence>
<evidence type="ECO:0000256" key="4">
    <source>
        <dbReference type="ARBA" id="ARBA00022989"/>
    </source>
</evidence>
<accession>A0ABS2V287</accession>
<feature type="transmembrane region" description="Helical" evidence="6">
    <location>
        <begin position="156"/>
        <end position="178"/>
    </location>
</feature>
<evidence type="ECO:0000256" key="6">
    <source>
        <dbReference type="SAM" id="Phobius"/>
    </source>
</evidence>
<keyword evidence="3 6" id="KW-0812">Transmembrane</keyword>
<feature type="transmembrane region" description="Helical" evidence="6">
    <location>
        <begin position="268"/>
        <end position="288"/>
    </location>
</feature>
<evidence type="ECO:0000313" key="8">
    <source>
        <dbReference type="EMBL" id="MBM9623277.1"/>
    </source>
</evidence>
<dbReference type="Pfam" id="PF05231">
    <property type="entry name" value="MASE1"/>
    <property type="match status" value="1"/>
</dbReference>
<keyword evidence="5 6" id="KW-0472">Membrane</keyword>
<feature type="transmembrane region" description="Helical" evidence="6">
    <location>
        <begin position="56"/>
        <end position="80"/>
    </location>
</feature>
<reference evidence="8 9" key="1">
    <citation type="journal article" date="2016" name="Arch. Microbiol.">
        <title>Streptomyces zhihengii sp. nov., isolated from rhizospheric soil of Psammosilene tunicoides.</title>
        <authorList>
            <person name="Huang M.J."/>
            <person name="Fei J.J."/>
            <person name="Salam N."/>
            <person name="Kim C.J."/>
            <person name="Hozzein W.N."/>
            <person name="Xiao M."/>
            <person name="Huang H.Q."/>
            <person name="Li W.J."/>
        </authorList>
    </citation>
    <scope>NUCLEOTIDE SEQUENCE [LARGE SCALE GENOMIC DNA]</scope>
    <source>
        <strain evidence="8 9">YIM T102</strain>
    </source>
</reference>
<name>A0ABS2V287_9ACTN</name>
<dbReference type="InterPro" id="IPR007895">
    <property type="entry name" value="MASE1"/>
</dbReference>
<feature type="domain" description="MASE1" evidence="7">
    <location>
        <begin position="18"/>
        <end position="292"/>
    </location>
</feature>
<evidence type="ECO:0000256" key="1">
    <source>
        <dbReference type="ARBA" id="ARBA00004651"/>
    </source>
</evidence>
<comment type="caution">
    <text evidence="8">The sequence shown here is derived from an EMBL/GenBank/DDBJ whole genome shotgun (WGS) entry which is preliminary data.</text>
</comment>
<evidence type="ECO:0000256" key="3">
    <source>
        <dbReference type="ARBA" id="ARBA00022692"/>
    </source>
</evidence>
<feature type="transmembrane region" description="Helical" evidence="6">
    <location>
        <begin position="215"/>
        <end position="231"/>
    </location>
</feature>
<evidence type="ECO:0000313" key="9">
    <source>
        <dbReference type="Proteomes" id="UP000664109"/>
    </source>
</evidence>
<keyword evidence="9" id="KW-1185">Reference proteome</keyword>
<dbReference type="EMBL" id="JAFEJA010000002">
    <property type="protein sequence ID" value="MBM9623277.1"/>
    <property type="molecule type" value="Genomic_DNA"/>
</dbReference>
<sequence>MIRSEQLRRPAAAALRILAVAGAYWLGGRIGFTERVVVDGSVVTPLWPPTGIALAALLWMGLSVWPGIVIGALATIATISSVSVDALAILAGNTLAPVAAYLMLRIADFRPALDRLRDGVALVFLGALAGMLISATAGAGTLVMSGSLAPDDFWPIWAAWWAGDAMGVLVVTPMLLVLRSAGRPAANRDFWWTEAVVLALVTFAVAWFATRTESALLFLVFPVLIWAALRYQLAGSAPCTLVVSVLAVTAATSGQGPFEGRSMLETMALLQALNGAAALTGLLLGALVTEQRAVRRRIEEACVALADVVDQLAPGETAHLWPLPGGPYPERGEERRR</sequence>
<feature type="transmembrane region" description="Helical" evidence="6">
    <location>
        <begin position="119"/>
        <end position="144"/>
    </location>
</feature>
<dbReference type="Proteomes" id="UP000664109">
    <property type="component" value="Unassembled WGS sequence"/>
</dbReference>
<comment type="subcellular location">
    <subcellularLocation>
        <location evidence="1">Cell membrane</location>
        <topology evidence="1">Multi-pass membrane protein</topology>
    </subcellularLocation>
</comment>
<dbReference type="RefSeq" id="WP_205377430.1">
    <property type="nucleotide sequence ID" value="NZ_JAFEJA010000002.1"/>
</dbReference>
<keyword evidence="2" id="KW-1003">Cell membrane</keyword>
<feature type="transmembrane region" description="Helical" evidence="6">
    <location>
        <begin position="238"/>
        <end position="256"/>
    </location>
</feature>
<protein>
    <submittedName>
        <fullName evidence="8">MASE1 domain-containing protein</fullName>
    </submittedName>
</protein>